<protein>
    <recommendedName>
        <fullName evidence="9">Adenylate cyclase</fullName>
    </recommendedName>
</protein>
<feature type="transmembrane region" description="Helical" evidence="6">
    <location>
        <begin position="151"/>
        <end position="171"/>
    </location>
</feature>
<evidence type="ECO:0000256" key="4">
    <source>
        <dbReference type="ARBA" id="ARBA00023136"/>
    </source>
</evidence>
<keyword evidence="2 6" id="KW-0812">Transmembrane</keyword>
<feature type="transmembrane region" description="Helical" evidence="6">
    <location>
        <begin position="283"/>
        <end position="302"/>
    </location>
</feature>
<comment type="subcellular location">
    <subcellularLocation>
        <location evidence="1">Membrane</location>
        <topology evidence="1">Multi-pass membrane protein</topology>
    </subcellularLocation>
</comment>
<dbReference type="AlphaFoldDB" id="A0A9P0HFY1"/>
<feature type="transmembrane region" description="Helical" evidence="6">
    <location>
        <begin position="872"/>
        <end position="893"/>
    </location>
</feature>
<feature type="transmembrane region" description="Helical" evidence="6">
    <location>
        <begin position="976"/>
        <end position="992"/>
    </location>
</feature>
<sequence length="993" mass="110217">MAEGKSTPFLSRAKFVLINITVEPMISLYIVGTVVVTLAAQNLSLEKACKVNLQFGEICGYIEHKVLANFTSEENAVQHLVASVSIWKSLLHSSVPAVLIFLFGSWSDRNSKRKPCMLIPIAGDFCAAVGLIVCSYLDFLSVQATSVVEVIFPAFTGDSVTVLMAVFSYMGDITTLETKTLRIGIVNVCISVSNKIGSAVSGVLFKALGYYGVFSISACMVALSFFYGYFMVPEVSSLDDHRKSKNEVIGFVGFLKDFFDLQHIKVTLRTAFQVGPNNRRKRVVLLILVALLLYGPHCGKLLSQWLSQNGGRCTPIRCEGCHYVTYYSPCILEVENQTWVGTTVNLWPDDNEMAKREVLLSRIWTIFSNMTVEPMLFAYILGSVVAGLATQNLNLNKACRVNLNYSDQVCSALERRDTANYTKEEEAIQKLVASMSIWKTLIQSSLPAVLILFYGSWSDRWARRRPCMIVPMAGEFLTQIGLILCTYFFYEVPMEVAGFTEAIFPAITGGWMTMVMAVFSYIADRTSVEDRTWRVAIVSSCSSFSVPIGMALSGILYKKIGYYGVFSLSASLSISCVFYCIFILPEDKIPTDKKPEKERNLTCFGFLKDFFDPSHIKDTFAFVFKKGAHNRRMRVILLMIAVIVIFGPMHGEPRTIRSRRGGAGGGGAVGGAATGSPLSPQPGDANMVESKDRTSVFSAVRGFYLSMTVEPMLAWYIIGSVVAILATQNLNLEKACRVNLKFGDEVCTALERRETANYTKEEQAVQQLVASMAIWKTLVQSAVPAFLILFLGSWSDRRGRRKPCMLLPITGEFMTAIGLILCTYFFYELPMEVAGITEAIFPAFTGGWMTMFMAVFSYMGDITSLETRTLRIGIVNVCSSISVPIGTAVSGILYKKIGYYGVFSLSASIYILSFFYGYYKIPEEKKPSVPNEKISLEDEVKPGIIGFFRDFFDLQHIKDTISVAFKSGANNRRKRVMLLMIVVIVVFGPMHGT</sequence>
<dbReference type="SUPFAM" id="SSF103473">
    <property type="entry name" value="MFS general substrate transporter"/>
    <property type="match status" value="3"/>
</dbReference>
<evidence type="ECO:0000256" key="6">
    <source>
        <dbReference type="SAM" id="Phobius"/>
    </source>
</evidence>
<evidence type="ECO:0000313" key="7">
    <source>
        <dbReference type="EMBL" id="CAH1401210.1"/>
    </source>
</evidence>
<dbReference type="InterPro" id="IPR036259">
    <property type="entry name" value="MFS_trans_sf"/>
</dbReference>
<reference evidence="7" key="1">
    <citation type="submission" date="2022-01" db="EMBL/GenBank/DDBJ databases">
        <authorList>
            <person name="King R."/>
        </authorList>
    </citation>
    <scope>NUCLEOTIDE SEQUENCE</scope>
</reference>
<dbReference type="GO" id="GO:0016020">
    <property type="term" value="C:membrane"/>
    <property type="evidence" value="ECO:0007669"/>
    <property type="project" value="UniProtKB-SubCell"/>
</dbReference>
<keyword evidence="3 6" id="KW-1133">Transmembrane helix</keyword>
<evidence type="ECO:0000256" key="3">
    <source>
        <dbReference type="ARBA" id="ARBA00022989"/>
    </source>
</evidence>
<dbReference type="OrthoDB" id="3026777at2759"/>
<dbReference type="Gene3D" id="1.20.1250.20">
    <property type="entry name" value="MFS general substrate transporter like domains"/>
    <property type="match status" value="3"/>
</dbReference>
<feature type="region of interest" description="Disordered" evidence="5">
    <location>
        <begin position="656"/>
        <end position="685"/>
    </location>
</feature>
<feature type="transmembrane region" description="Helical" evidence="6">
    <location>
        <begin position="15"/>
        <end position="40"/>
    </location>
</feature>
<evidence type="ECO:0000256" key="2">
    <source>
        <dbReference type="ARBA" id="ARBA00022692"/>
    </source>
</evidence>
<keyword evidence="8" id="KW-1185">Reference proteome</keyword>
<evidence type="ECO:0000256" key="1">
    <source>
        <dbReference type="ARBA" id="ARBA00004141"/>
    </source>
</evidence>
<dbReference type="GO" id="GO:0022857">
    <property type="term" value="F:transmembrane transporter activity"/>
    <property type="evidence" value="ECO:0007669"/>
    <property type="project" value="InterPro"/>
</dbReference>
<dbReference type="Pfam" id="PF07690">
    <property type="entry name" value="MFS_1"/>
    <property type="match status" value="3"/>
</dbReference>
<feature type="transmembrane region" description="Helical" evidence="6">
    <location>
        <begin position="805"/>
        <end position="827"/>
    </location>
</feature>
<feature type="transmembrane region" description="Helical" evidence="6">
    <location>
        <begin position="118"/>
        <end position="139"/>
    </location>
</feature>
<feature type="transmembrane region" description="Helical" evidence="6">
    <location>
        <begin position="183"/>
        <end position="205"/>
    </location>
</feature>
<keyword evidence="4 6" id="KW-0472">Membrane</keyword>
<feature type="transmembrane region" description="Helical" evidence="6">
    <location>
        <begin position="563"/>
        <end position="584"/>
    </location>
</feature>
<organism evidence="7 8">
    <name type="scientific">Nezara viridula</name>
    <name type="common">Southern green stink bug</name>
    <name type="synonym">Cimex viridulus</name>
    <dbReference type="NCBI Taxonomy" id="85310"/>
    <lineage>
        <taxon>Eukaryota</taxon>
        <taxon>Metazoa</taxon>
        <taxon>Ecdysozoa</taxon>
        <taxon>Arthropoda</taxon>
        <taxon>Hexapoda</taxon>
        <taxon>Insecta</taxon>
        <taxon>Pterygota</taxon>
        <taxon>Neoptera</taxon>
        <taxon>Paraneoptera</taxon>
        <taxon>Hemiptera</taxon>
        <taxon>Heteroptera</taxon>
        <taxon>Panheteroptera</taxon>
        <taxon>Pentatomomorpha</taxon>
        <taxon>Pentatomoidea</taxon>
        <taxon>Pentatomidae</taxon>
        <taxon>Pentatominae</taxon>
        <taxon>Nezara</taxon>
    </lineage>
</organism>
<feature type="transmembrane region" description="Helical" evidence="6">
    <location>
        <begin position="469"/>
        <end position="490"/>
    </location>
</feature>
<feature type="transmembrane region" description="Helical" evidence="6">
    <location>
        <begin position="839"/>
        <end position="860"/>
    </location>
</feature>
<evidence type="ECO:0000313" key="8">
    <source>
        <dbReference type="Proteomes" id="UP001152798"/>
    </source>
</evidence>
<dbReference type="PANTHER" id="PTHR23507">
    <property type="entry name" value="ZGC:174356"/>
    <property type="match status" value="1"/>
</dbReference>
<proteinExistence type="predicted"/>
<feature type="transmembrane region" description="Helical" evidence="6">
    <location>
        <begin position="635"/>
        <end position="651"/>
    </location>
</feature>
<gene>
    <name evidence="7" type="ORF">NEZAVI_LOCUS10284</name>
</gene>
<evidence type="ECO:0008006" key="9">
    <source>
        <dbReference type="Google" id="ProtNLM"/>
    </source>
</evidence>
<feature type="transmembrane region" description="Helical" evidence="6">
    <location>
        <begin position="713"/>
        <end position="732"/>
    </location>
</feature>
<name>A0A9P0HFY1_NEZVI</name>
<dbReference type="Proteomes" id="UP001152798">
    <property type="component" value="Chromosome 5"/>
</dbReference>
<accession>A0A9P0HFY1</accession>
<dbReference type="EMBL" id="OV725081">
    <property type="protein sequence ID" value="CAH1401210.1"/>
    <property type="molecule type" value="Genomic_DNA"/>
</dbReference>
<dbReference type="PANTHER" id="PTHR23507:SF1">
    <property type="entry name" value="FI18259P1-RELATED"/>
    <property type="match status" value="1"/>
</dbReference>
<dbReference type="InterPro" id="IPR011701">
    <property type="entry name" value="MFS"/>
</dbReference>
<feature type="transmembrane region" description="Helical" evidence="6">
    <location>
        <begin position="535"/>
        <end position="557"/>
    </location>
</feature>
<evidence type="ECO:0000256" key="5">
    <source>
        <dbReference type="SAM" id="MobiDB-lite"/>
    </source>
</evidence>
<feature type="transmembrane region" description="Helical" evidence="6">
    <location>
        <begin position="899"/>
        <end position="919"/>
    </location>
</feature>
<feature type="transmembrane region" description="Helical" evidence="6">
    <location>
        <begin position="211"/>
        <end position="232"/>
    </location>
</feature>
<feature type="compositionally biased region" description="Gly residues" evidence="5">
    <location>
        <begin position="661"/>
        <end position="673"/>
    </location>
</feature>
<feature type="transmembrane region" description="Helical" evidence="6">
    <location>
        <begin position="502"/>
        <end position="523"/>
    </location>
</feature>